<dbReference type="SUPFAM" id="SSF46955">
    <property type="entry name" value="Putative DNA-binding domain"/>
    <property type="match status" value="1"/>
</dbReference>
<dbReference type="InterPro" id="IPR041657">
    <property type="entry name" value="HTH_17"/>
</dbReference>
<evidence type="ECO:0000256" key="1">
    <source>
        <dbReference type="SAM" id="MobiDB-lite"/>
    </source>
</evidence>
<accession>A0A5D9C1W4</accession>
<reference evidence="3 4" key="1">
    <citation type="submission" date="2019-08" db="EMBL/GenBank/DDBJ databases">
        <authorList>
            <person name="Wang G."/>
            <person name="Xu Z."/>
        </authorList>
    </citation>
    <scope>NUCLEOTIDE SEQUENCE [LARGE SCALE GENOMIC DNA]</scope>
    <source>
        <strain evidence="3 4">ZX</strain>
    </source>
</reference>
<feature type="region of interest" description="Disordered" evidence="1">
    <location>
        <begin position="51"/>
        <end position="106"/>
    </location>
</feature>
<dbReference type="InterPro" id="IPR009061">
    <property type="entry name" value="DNA-bd_dom_put_sf"/>
</dbReference>
<proteinExistence type="predicted"/>
<dbReference type="EMBL" id="VTOU01000003">
    <property type="protein sequence ID" value="TZG25636.1"/>
    <property type="molecule type" value="Genomic_DNA"/>
</dbReference>
<dbReference type="Pfam" id="PF12728">
    <property type="entry name" value="HTH_17"/>
    <property type="match status" value="1"/>
</dbReference>
<dbReference type="NCBIfam" id="TIGR01764">
    <property type="entry name" value="excise"/>
    <property type="match status" value="1"/>
</dbReference>
<keyword evidence="4" id="KW-1185">Reference proteome</keyword>
<sequence length="106" mass="11793">MMGKAFTVSSLADRWCVSTDTVYAMIHAGRLNAFRFGGKLYRIRPEEVERFECQSQDIPSNDTEESGPSSGARRTDATDIRLERLIDHRPMPRLVHSGPGDQPGAA</sequence>
<feature type="compositionally biased region" description="Basic and acidic residues" evidence="1">
    <location>
        <begin position="73"/>
        <end position="90"/>
    </location>
</feature>
<feature type="compositionally biased region" description="Polar residues" evidence="1">
    <location>
        <begin position="53"/>
        <end position="69"/>
    </location>
</feature>
<evidence type="ECO:0000313" key="4">
    <source>
        <dbReference type="Proteomes" id="UP000322077"/>
    </source>
</evidence>
<gene>
    <name evidence="3" type="ORF">FYJ91_11460</name>
</gene>
<dbReference type="AlphaFoldDB" id="A0A5D9C1W4"/>
<dbReference type="InterPro" id="IPR010093">
    <property type="entry name" value="SinI_DNA-bd"/>
</dbReference>
<evidence type="ECO:0000259" key="2">
    <source>
        <dbReference type="Pfam" id="PF12728"/>
    </source>
</evidence>
<feature type="domain" description="Helix-turn-helix" evidence="2">
    <location>
        <begin position="17"/>
        <end position="51"/>
    </location>
</feature>
<dbReference type="Proteomes" id="UP000322077">
    <property type="component" value="Unassembled WGS sequence"/>
</dbReference>
<evidence type="ECO:0000313" key="3">
    <source>
        <dbReference type="EMBL" id="TZG25636.1"/>
    </source>
</evidence>
<name>A0A5D9C1W4_9SPHN</name>
<comment type="caution">
    <text evidence="3">The sequence shown here is derived from an EMBL/GenBank/DDBJ whole genome shotgun (WGS) entry which is preliminary data.</text>
</comment>
<organism evidence="3 4">
    <name type="scientific">Sphingomonas montanisoli</name>
    <dbReference type="NCBI Taxonomy" id="2606412"/>
    <lineage>
        <taxon>Bacteria</taxon>
        <taxon>Pseudomonadati</taxon>
        <taxon>Pseudomonadota</taxon>
        <taxon>Alphaproteobacteria</taxon>
        <taxon>Sphingomonadales</taxon>
        <taxon>Sphingomonadaceae</taxon>
        <taxon>Sphingomonas</taxon>
    </lineage>
</organism>
<protein>
    <submittedName>
        <fullName evidence="3">Helix-turn-helix domain-containing protein</fullName>
    </submittedName>
</protein>
<dbReference type="GO" id="GO:0003677">
    <property type="term" value="F:DNA binding"/>
    <property type="evidence" value="ECO:0007669"/>
    <property type="project" value="InterPro"/>
</dbReference>